<dbReference type="CDD" id="cd00082">
    <property type="entry name" value="HisKA"/>
    <property type="match status" value="1"/>
</dbReference>
<dbReference type="SUPFAM" id="SSF55874">
    <property type="entry name" value="ATPase domain of HSP90 chaperone/DNA topoisomerase II/histidine kinase"/>
    <property type="match status" value="1"/>
</dbReference>
<evidence type="ECO:0000256" key="11">
    <source>
        <dbReference type="SAM" id="Coils"/>
    </source>
</evidence>
<dbReference type="InterPro" id="IPR004358">
    <property type="entry name" value="Sig_transdc_His_kin-like_C"/>
</dbReference>
<dbReference type="InterPro" id="IPR003660">
    <property type="entry name" value="HAMP_dom"/>
</dbReference>
<name>A0A2A4HUJ4_9SPHN</name>
<evidence type="ECO:0000256" key="9">
    <source>
        <dbReference type="ARBA" id="ARBA00023012"/>
    </source>
</evidence>
<dbReference type="Pfam" id="PF00672">
    <property type="entry name" value="HAMP"/>
    <property type="match status" value="1"/>
</dbReference>
<protein>
    <recommendedName>
        <fullName evidence="3">histidine kinase</fullName>
        <ecNumber evidence="3">2.7.13.3</ecNumber>
    </recommendedName>
</protein>
<dbReference type="PRINTS" id="PR00344">
    <property type="entry name" value="BCTRLSENSOR"/>
</dbReference>
<dbReference type="InterPro" id="IPR003661">
    <property type="entry name" value="HisK_dim/P_dom"/>
</dbReference>
<keyword evidence="4" id="KW-0597">Phosphoprotein</keyword>
<evidence type="ECO:0000256" key="7">
    <source>
        <dbReference type="ARBA" id="ARBA00022777"/>
    </source>
</evidence>
<dbReference type="CDD" id="cd06225">
    <property type="entry name" value="HAMP"/>
    <property type="match status" value="1"/>
</dbReference>
<sequence>MRVRSRIPAAFGSAAFRFALMLAVVVALGAGALLLTVERQIGYYAREASDGMLRAESSVLAAEYADLGLSGLTDAIARHRGSDADPPYRYLLINRTGHRLSGDLPLQAARIGQASVAVPEDFDGSRHVEHLATQVTQLPDGLLLVVATDSFDVQQLRQRLGYFTIWSGIAIAAFALIGGYLVGRVFLRRLATVNRAIDRIIDGDSAERLPMIGFGPEFDDLTRNLNRMLERKDAAMEALRQVSTEIAHDLRTPLTRLHQRLERLQSSGAGDPDSIDAAVEQTNGLLATFEALLRIGSIEGGVGRRRFGPVDLSELLDRIHAAYLPVVEDSGQTFIAHHAAGVTVIGDPDLLAQLFTNLIENAIVHTPPGTHIVSRLHIVGAEAVAEICDKGPGIPFDEREKVFRRFYRRDASRNTEGAGLGLALVAAIAALHQADCTIPDSAMGLCVRLTFHRSSAIDQVTDAPKHHGLA</sequence>
<comment type="subcellular location">
    <subcellularLocation>
        <location evidence="2">Membrane</location>
    </subcellularLocation>
</comment>
<dbReference type="PANTHER" id="PTHR45436:SF8">
    <property type="entry name" value="HISTIDINE KINASE"/>
    <property type="match status" value="1"/>
</dbReference>
<dbReference type="Gene3D" id="3.30.565.10">
    <property type="entry name" value="Histidine kinase-like ATPase, C-terminal domain"/>
    <property type="match status" value="1"/>
</dbReference>
<evidence type="ECO:0000256" key="2">
    <source>
        <dbReference type="ARBA" id="ARBA00004370"/>
    </source>
</evidence>
<keyword evidence="7 15" id="KW-0418">Kinase</keyword>
<keyword evidence="9" id="KW-0902">Two-component regulatory system</keyword>
<accession>A0A2A4HUJ4</accession>
<evidence type="ECO:0000259" key="14">
    <source>
        <dbReference type="PROSITE" id="PS50885"/>
    </source>
</evidence>
<feature type="coiled-coil region" evidence="11">
    <location>
        <begin position="218"/>
        <end position="245"/>
    </location>
</feature>
<dbReference type="Gene3D" id="1.10.287.130">
    <property type="match status" value="1"/>
</dbReference>
<organism evidence="15 16">
    <name type="scientific">Sphingomonas ginsenosidimutans</name>
    <dbReference type="NCBI Taxonomy" id="862134"/>
    <lineage>
        <taxon>Bacteria</taxon>
        <taxon>Pseudomonadati</taxon>
        <taxon>Pseudomonadota</taxon>
        <taxon>Alphaproteobacteria</taxon>
        <taxon>Sphingomonadales</taxon>
        <taxon>Sphingomonadaceae</taxon>
        <taxon>Sphingomonas</taxon>
    </lineage>
</organism>
<proteinExistence type="predicted"/>
<feature type="domain" description="HAMP" evidence="14">
    <location>
        <begin position="184"/>
        <end position="237"/>
    </location>
</feature>
<dbReference type="PANTHER" id="PTHR45436">
    <property type="entry name" value="SENSOR HISTIDINE KINASE YKOH"/>
    <property type="match status" value="1"/>
</dbReference>
<comment type="caution">
    <text evidence="15">The sequence shown here is derived from an EMBL/GenBank/DDBJ whole genome shotgun (WGS) entry which is preliminary data.</text>
</comment>
<feature type="transmembrane region" description="Helical" evidence="12">
    <location>
        <begin position="160"/>
        <end position="182"/>
    </location>
</feature>
<comment type="catalytic activity">
    <reaction evidence="1">
        <text>ATP + protein L-histidine = ADP + protein N-phospho-L-histidine.</text>
        <dbReference type="EC" id="2.7.13.3"/>
    </reaction>
</comment>
<evidence type="ECO:0000256" key="3">
    <source>
        <dbReference type="ARBA" id="ARBA00012438"/>
    </source>
</evidence>
<evidence type="ECO:0000256" key="4">
    <source>
        <dbReference type="ARBA" id="ARBA00022553"/>
    </source>
</evidence>
<dbReference type="EC" id="2.7.13.3" evidence="3"/>
<dbReference type="SMART" id="SM00388">
    <property type="entry name" value="HisKA"/>
    <property type="match status" value="1"/>
</dbReference>
<evidence type="ECO:0000256" key="8">
    <source>
        <dbReference type="ARBA" id="ARBA00022989"/>
    </source>
</evidence>
<keyword evidence="11" id="KW-0175">Coiled coil</keyword>
<dbReference type="InterPro" id="IPR003594">
    <property type="entry name" value="HATPase_dom"/>
</dbReference>
<keyword evidence="6 12" id="KW-0812">Transmembrane</keyword>
<dbReference type="InterPro" id="IPR036097">
    <property type="entry name" value="HisK_dim/P_sf"/>
</dbReference>
<feature type="transmembrane region" description="Helical" evidence="12">
    <location>
        <begin position="15"/>
        <end position="37"/>
    </location>
</feature>
<keyword evidence="16" id="KW-1185">Reference proteome</keyword>
<evidence type="ECO:0000256" key="10">
    <source>
        <dbReference type="ARBA" id="ARBA00023136"/>
    </source>
</evidence>
<dbReference type="InterPro" id="IPR050428">
    <property type="entry name" value="TCS_sensor_his_kinase"/>
</dbReference>
<evidence type="ECO:0000256" key="6">
    <source>
        <dbReference type="ARBA" id="ARBA00022692"/>
    </source>
</evidence>
<evidence type="ECO:0000313" key="15">
    <source>
        <dbReference type="EMBL" id="PCG07683.1"/>
    </source>
</evidence>
<dbReference type="SUPFAM" id="SSF47384">
    <property type="entry name" value="Homodimeric domain of signal transducing histidine kinase"/>
    <property type="match status" value="1"/>
</dbReference>
<dbReference type="Pfam" id="PF02518">
    <property type="entry name" value="HATPase_c"/>
    <property type="match status" value="1"/>
</dbReference>
<dbReference type="EMBL" id="NWVD01000013">
    <property type="protein sequence ID" value="PCG07683.1"/>
    <property type="molecule type" value="Genomic_DNA"/>
</dbReference>
<dbReference type="SMART" id="SM00304">
    <property type="entry name" value="HAMP"/>
    <property type="match status" value="1"/>
</dbReference>
<dbReference type="GO" id="GO:0005886">
    <property type="term" value="C:plasma membrane"/>
    <property type="evidence" value="ECO:0007669"/>
    <property type="project" value="TreeGrafter"/>
</dbReference>
<keyword evidence="10 12" id="KW-0472">Membrane</keyword>
<dbReference type="SMART" id="SM00387">
    <property type="entry name" value="HATPase_c"/>
    <property type="match status" value="1"/>
</dbReference>
<dbReference type="PROSITE" id="PS50109">
    <property type="entry name" value="HIS_KIN"/>
    <property type="match status" value="1"/>
</dbReference>
<gene>
    <name evidence="15" type="ORF">COA17_17020</name>
</gene>
<dbReference type="InterPro" id="IPR005467">
    <property type="entry name" value="His_kinase_dom"/>
</dbReference>
<evidence type="ECO:0000256" key="5">
    <source>
        <dbReference type="ARBA" id="ARBA00022679"/>
    </source>
</evidence>
<reference evidence="15 16" key="1">
    <citation type="submission" date="2017-09" db="EMBL/GenBank/DDBJ databases">
        <title>Sphingomonas ginsenosidimutans KACC 14949, whole genome shotgun sequence.</title>
        <authorList>
            <person name="Feng G."/>
            <person name="Zhu H."/>
        </authorList>
    </citation>
    <scope>NUCLEOTIDE SEQUENCE [LARGE SCALE GENOMIC DNA]</scope>
    <source>
        <strain evidence="15 16">KACC 14949</strain>
    </source>
</reference>
<dbReference type="InterPro" id="IPR036890">
    <property type="entry name" value="HATPase_C_sf"/>
</dbReference>
<evidence type="ECO:0000256" key="12">
    <source>
        <dbReference type="SAM" id="Phobius"/>
    </source>
</evidence>
<keyword evidence="8 12" id="KW-1133">Transmembrane helix</keyword>
<feature type="domain" description="Histidine kinase" evidence="13">
    <location>
        <begin position="245"/>
        <end position="455"/>
    </location>
</feature>
<dbReference type="PROSITE" id="PS50885">
    <property type="entry name" value="HAMP"/>
    <property type="match status" value="1"/>
</dbReference>
<keyword evidence="5" id="KW-0808">Transferase</keyword>
<dbReference type="AlphaFoldDB" id="A0A2A4HUJ4"/>
<dbReference type="GO" id="GO:0000155">
    <property type="term" value="F:phosphorelay sensor kinase activity"/>
    <property type="evidence" value="ECO:0007669"/>
    <property type="project" value="InterPro"/>
</dbReference>
<evidence type="ECO:0000256" key="1">
    <source>
        <dbReference type="ARBA" id="ARBA00000085"/>
    </source>
</evidence>
<evidence type="ECO:0000259" key="13">
    <source>
        <dbReference type="PROSITE" id="PS50109"/>
    </source>
</evidence>
<dbReference type="Proteomes" id="UP000218784">
    <property type="component" value="Unassembled WGS sequence"/>
</dbReference>
<evidence type="ECO:0000313" key="16">
    <source>
        <dbReference type="Proteomes" id="UP000218784"/>
    </source>
</evidence>